<organism evidence="1 2">
    <name type="scientific">Artomyces pyxidatus</name>
    <dbReference type="NCBI Taxonomy" id="48021"/>
    <lineage>
        <taxon>Eukaryota</taxon>
        <taxon>Fungi</taxon>
        <taxon>Dikarya</taxon>
        <taxon>Basidiomycota</taxon>
        <taxon>Agaricomycotina</taxon>
        <taxon>Agaricomycetes</taxon>
        <taxon>Russulales</taxon>
        <taxon>Auriscalpiaceae</taxon>
        <taxon>Artomyces</taxon>
    </lineage>
</organism>
<sequence length="681" mass="73501">MSNEASRADQIAYKYYAKLANIVYQARATAQTTNSKQDKWFNFETPDTDAFRDQLRIYKTVSSTAHVPVLRLDVLLRVPELAPTHVLVVARPPDAPRLPIDPAPRFVLLESWALVFRPHTAEPDLSGATVYKHMIAAIRSLYTLLRVLPSWGLHRRLRRRNAPLSIEVRAAPVDNVLAFDMPAALNAPPLPHASHVFPILPHLLGSFALSVQYLTHPHFQLDERESLLSSRFISLDEGADFTPTLAKNQQRDSLSSSPGSLPLRTSLPASPPSVADRMVRPHSRTTSLPGSSPGARTIPLQMSKNADLGTMSGLSSTSSRLAGASRDDGHPVIPTLGSSRLRKESTGSVRGPDLPSSPGPLSIRRPQLNPLNPFKSSTLSSSPSLHSPSPSLRQVSPLSAALPARPSPPSSRVPPSPIGRLSSPVTSSLGHSNDGGSLVGGEGRSGPKRYSSSFGHRYKDSTGGASDVSAGSADRKEGDKGGSPSYLSANADEEDLSAFMNDTNQPKPLNRRYRSQNADPNRDLIGSDRAPAETSASSSPRIPFAREISDSGTENALGLGVGPMLTSEAAIDDQLRRMNETFSATLEFLGSGRRRERTQSSPGRDLRTDRISEVTEPSTTGSGTSVGVSRNTSLRSDAGRDVRLPELLLRPRPGSRTDSITSEEVLGKLELDDERRRSMGR</sequence>
<proteinExistence type="predicted"/>
<reference evidence="1" key="1">
    <citation type="submission" date="2021-03" db="EMBL/GenBank/DDBJ databases">
        <authorList>
            <consortium name="DOE Joint Genome Institute"/>
            <person name="Ahrendt S."/>
            <person name="Looney B.P."/>
            <person name="Miyauchi S."/>
            <person name="Morin E."/>
            <person name="Drula E."/>
            <person name="Courty P.E."/>
            <person name="Chicoki N."/>
            <person name="Fauchery L."/>
            <person name="Kohler A."/>
            <person name="Kuo A."/>
            <person name="Labutti K."/>
            <person name="Pangilinan J."/>
            <person name="Lipzen A."/>
            <person name="Riley R."/>
            <person name="Andreopoulos W."/>
            <person name="He G."/>
            <person name="Johnson J."/>
            <person name="Barry K.W."/>
            <person name="Grigoriev I.V."/>
            <person name="Nagy L."/>
            <person name="Hibbett D."/>
            <person name="Henrissat B."/>
            <person name="Matheny P.B."/>
            <person name="Labbe J."/>
            <person name="Martin F."/>
        </authorList>
    </citation>
    <scope>NUCLEOTIDE SEQUENCE</scope>
    <source>
        <strain evidence="1">HHB10654</strain>
    </source>
</reference>
<dbReference type="EMBL" id="MU277292">
    <property type="protein sequence ID" value="KAI0055429.1"/>
    <property type="molecule type" value="Genomic_DNA"/>
</dbReference>
<gene>
    <name evidence="1" type="ORF">BV25DRAFT_1833163</name>
</gene>
<reference evidence="1" key="2">
    <citation type="journal article" date="2022" name="New Phytol.">
        <title>Evolutionary transition to the ectomycorrhizal habit in the genomes of a hyperdiverse lineage of mushroom-forming fungi.</title>
        <authorList>
            <person name="Looney B."/>
            <person name="Miyauchi S."/>
            <person name="Morin E."/>
            <person name="Drula E."/>
            <person name="Courty P.E."/>
            <person name="Kohler A."/>
            <person name="Kuo A."/>
            <person name="LaButti K."/>
            <person name="Pangilinan J."/>
            <person name="Lipzen A."/>
            <person name="Riley R."/>
            <person name="Andreopoulos W."/>
            <person name="He G."/>
            <person name="Johnson J."/>
            <person name="Nolan M."/>
            <person name="Tritt A."/>
            <person name="Barry K.W."/>
            <person name="Grigoriev I.V."/>
            <person name="Nagy L.G."/>
            <person name="Hibbett D."/>
            <person name="Henrissat B."/>
            <person name="Matheny P.B."/>
            <person name="Labbe J."/>
            <person name="Martin F.M."/>
        </authorList>
    </citation>
    <scope>NUCLEOTIDE SEQUENCE</scope>
    <source>
        <strain evidence="1">HHB10654</strain>
    </source>
</reference>
<keyword evidence="2" id="KW-1185">Reference proteome</keyword>
<evidence type="ECO:0000313" key="2">
    <source>
        <dbReference type="Proteomes" id="UP000814140"/>
    </source>
</evidence>
<name>A0ACB8SFX0_9AGAM</name>
<comment type="caution">
    <text evidence="1">The sequence shown here is derived from an EMBL/GenBank/DDBJ whole genome shotgun (WGS) entry which is preliminary data.</text>
</comment>
<protein>
    <submittedName>
        <fullName evidence="1">Uncharacterized protein</fullName>
    </submittedName>
</protein>
<dbReference type="Proteomes" id="UP000814140">
    <property type="component" value="Unassembled WGS sequence"/>
</dbReference>
<evidence type="ECO:0000313" key="1">
    <source>
        <dbReference type="EMBL" id="KAI0055429.1"/>
    </source>
</evidence>
<accession>A0ACB8SFX0</accession>